<keyword evidence="2" id="KW-1185">Reference proteome</keyword>
<evidence type="ECO:0008006" key="3">
    <source>
        <dbReference type="Google" id="ProtNLM"/>
    </source>
</evidence>
<comment type="caution">
    <text evidence="1">The sequence shown here is derived from an EMBL/GenBank/DDBJ whole genome shotgun (WGS) entry which is preliminary data.</text>
</comment>
<dbReference type="AlphaFoldDB" id="A0A0P6XAR4"/>
<evidence type="ECO:0000313" key="2">
    <source>
        <dbReference type="Proteomes" id="UP000050417"/>
    </source>
</evidence>
<organism evidence="1 2">
    <name type="scientific">Ornatilinea apprima</name>
    <dbReference type="NCBI Taxonomy" id="1134406"/>
    <lineage>
        <taxon>Bacteria</taxon>
        <taxon>Bacillati</taxon>
        <taxon>Chloroflexota</taxon>
        <taxon>Anaerolineae</taxon>
        <taxon>Anaerolineales</taxon>
        <taxon>Anaerolineaceae</taxon>
        <taxon>Ornatilinea</taxon>
    </lineage>
</organism>
<accession>A0A0P6XAR4</accession>
<protein>
    <recommendedName>
        <fullName evidence="3">DUF4380 domain-containing protein</fullName>
    </recommendedName>
</protein>
<gene>
    <name evidence="1" type="ORF">ADN00_03855</name>
</gene>
<dbReference type="STRING" id="1134406.ADN00_03855"/>
<sequence>MIQNTHYCVEYLKNAGPRIVGFRLRGSDKNLLAETPGEGWKTAHGEYRLYGGHRLWYAPEQPDLTGFPDNDAPLVETLPNGVELVQAVERITGLQRALRVEMEPDGREVKLTHRLENQSPTEMEIAPWAITMLPPGGTVILPQANAPLGNEFLPNRNLVLWPYAHWNDPRVIVKEDHLFVRGEDRGQLLKIGYYNPYGWAAYWHAETLFCKRFAVLPGANYPDRGCNLEVYVNSHYAELESLGPLERVQPGKCVSLAETWEAQPAGRMPEDLEEAWLAAARLCGHLSVEGEGM</sequence>
<name>A0A0P6XAR4_9CHLR</name>
<proteinExistence type="predicted"/>
<dbReference type="Proteomes" id="UP000050417">
    <property type="component" value="Unassembled WGS sequence"/>
</dbReference>
<evidence type="ECO:0000313" key="1">
    <source>
        <dbReference type="EMBL" id="KPL79228.1"/>
    </source>
</evidence>
<dbReference type="EMBL" id="LGCL01000015">
    <property type="protein sequence ID" value="KPL79228.1"/>
    <property type="molecule type" value="Genomic_DNA"/>
</dbReference>
<reference evidence="1 2" key="1">
    <citation type="submission" date="2015-07" db="EMBL/GenBank/DDBJ databases">
        <title>Genome sequence of Ornatilinea apprima DSM 23815.</title>
        <authorList>
            <person name="Hemp J."/>
            <person name="Ward L.M."/>
            <person name="Pace L.A."/>
            <person name="Fischer W.W."/>
        </authorList>
    </citation>
    <scope>NUCLEOTIDE SEQUENCE [LARGE SCALE GENOMIC DNA]</scope>
    <source>
        <strain evidence="1 2">P3M-1</strain>
    </source>
</reference>